<feature type="domain" description="Xylanase inhibitor N-terminal" evidence="3">
    <location>
        <begin position="270"/>
        <end position="427"/>
    </location>
</feature>
<name>A0ABQ7XX16_BRANA</name>
<feature type="domain" description="Xylanase inhibitor N-terminal" evidence="3">
    <location>
        <begin position="866"/>
        <end position="987"/>
    </location>
</feature>
<dbReference type="SUPFAM" id="SSF50630">
    <property type="entry name" value="Acid proteases"/>
    <property type="match status" value="3"/>
</dbReference>
<comment type="similarity">
    <text evidence="1">Belongs to the peptidase A1 family.</text>
</comment>
<dbReference type="InterPro" id="IPR032861">
    <property type="entry name" value="TAXi_N"/>
</dbReference>
<dbReference type="EMBL" id="JAGKQM010000019">
    <property type="protein sequence ID" value="KAH0860464.1"/>
    <property type="molecule type" value="Genomic_DNA"/>
</dbReference>
<dbReference type="Pfam" id="PF14543">
    <property type="entry name" value="TAXi_N"/>
    <property type="match status" value="2"/>
</dbReference>
<accession>A0ABQ7XX16</accession>
<proteinExistence type="inferred from homology"/>
<feature type="domain" description="Xylanase inhibitor C-terminal" evidence="2">
    <location>
        <begin position="744"/>
        <end position="798"/>
    </location>
</feature>
<evidence type="ECO:0008006" key="6">
    <source>
        <dbReference type="Google" id="ProtNLM"/>
    </source>
</evidence>
<dbReference type="InterPro" id="IPR021109">
    <property type="entry name" value="Peptidase_aspartic_dom_sf"/>
</dbReference>
<reference evidence="4 5" key="1">
    <citation type="submission" date="2021-05" db="EMBL/GenBank/DDBJ databases">
        <title>Genome Assembly of Synthetic Allotetraploid Brassica napus Reveals Homoeologous Exchanges between Subgenomes.</title>
        <authorList>
            <person name="Davis J.T."/>
        </authorList>
    </citation>
    <scope>NUCLEOTIDE SEQUENCE [LARGE SCALE GENOMIC DNA]</scope>
    <source>
        <strain evidence="5">cv. Da-Ae</strain>
        <tissue evidence="4">Seedling</tissue>
    </source>
</reference>
<sequence>MLSAPQLGEFRIVKDPRRGSIVLASLILDEKKQKACLSLSVAALSHLRYHQTSGLSPSSVPSNSSTTKTFNLFLSSAMFSSRAGHAITIKERTTETIMNRVKQASHRRRLSGVRSIFRQLWLRFWLWNGMIQLAKLQRQLRGRQKRRRHIALKKTEDKRTRKKSVACEAKKGVACDTQVQPRRSQWHVTNKKKYKVYFTSINSCISKAPHHLHLHYNRPSSSQTNNHTKEPEKTKMHGLKRLIIFISMFAAISEAQYLLPITKNETTKQYYTTINIGSAANSPVNLLLDIGTDLSWLNCRKIKSLSSLHLVPCQSPTCKSIPSNACDGKHCLYLQQSPFVKNHTVSTVDRVVQDKATISTKVSFRPFTFSCVAQTHIQGLSPPIAGVLGLSPGEFPFWRQVTRAFNIIPRFAICLPSSGNGNFFIGGGGFGVSMTLTPLKIVGSDYLISPTSIYVDGIPLSLNPSLLEGGAKLSTVVPYTVLQTDIYNALASAFTRKAMKIGMSEIPRLAPFKHCFQEGSSMRINEELMNVTSVEIGLPGNGREVKWTVSTRRSPPRFVTVPSLCPLTLLSPPLPPCFISSVYRRVAAGLGDSNRWLWVSTASLERWRGRDLSRRVRRSGSASLPLPFWSVFCLHRLSHVSSYGCFGALAPPFFKLQKEVGRRPLPLLQRLEWTSLLAMAGPGLADPASPVLLSMSPSGWSAVPRTILRLRFSIGPSYFDAGSGFKISSLVSCLLNVNEIHILNKKKKNTVVRVLETVICLAFVDGGEKPKESMVIGTHQLQDYILNFDMSTTRLAFSDSLLLHNFSCSAPSSSQTNKHIHCRLQQVNKDGWRYVPHRLRLHVCRHTPISEAQYLLPITKHEPTKKYYTTIDIGSAANSHSIPGSGCDGKFCLYRQPNPLGYKPFMTTGRVVQDKATIYTTDGKELLSSVSIRRFTFSCAAQFISPPIAGVLALSPGEFPFWRQVTSAFNVISKFALCLPSSGTSHFYVGAVNRYIIPPLGGSSNPIPMTLTPLKIVGSDYLISVTSIYVGGIPLSLNPKLLEGGAKLSTVVPYTVLQTDIYNSLASAFTHKAKIPGLAPFKHCFEEGSSRRNMKEFMNVPVIEIGLPGNGREVKWRFDGANTVVRFLETVICLAFVDGGKKPNESMVIGTHQLQDYMIEFDLSTTRMAFSDSLLLHNTSCSTWSKINPTLH</sequence>
<feature type="domain" description="Xylanase inhibitor C-terminal" evidence="2">
    <location>
        <begin position="1020"/>
        <end position="1171"/>
    </location>
</feature>
<protein>
    <recommendedName>
        <fullName evidence="6">Peptidase A1 domain-containing protein</fullName>
    </recommendedName>
</protein>
<keyword evidence="5" id="KW-1185">Reference proteome</keyword>
<dbReference type="PANTHER" id="PTHR47965">
    <property type="entry name" value="ASPARTYL PROTEASE-RELATED"/>
    <property type="match status" value="1"/>
</dbReference>
<evidence type="ECO:0000256" key="1">
    <source>
        <dbReference type="ARBA" id="ARBA00007447"/>
    </source>
</evidence>
<dbReference type="Gene3D" id="2.40.70.10">
    <property type="entry name" value="Acid Proteases"/>
    <property type="match status" value="5"/>
</dbReference>
<dbReference type="PANTHER" id="PTHR47965:SF33">
    <property type="entry name" value="PEPTIDASE A1 DOMAIN-CONTAINING PROTEIN"/>
    <property type="match status" value="1"/>
</dbReference>
<evidence type="ECO:0000313" key="4">
    <source>
        <dbReference type="EMBL" id="KAH0860464.1"/>
    </source>
</evidence>
<dbReference type="Proteomes" id="UP000824890">
    <property type="component" value="Unassembled WGS sequence"/>
</dbReference>
<dbReference type="InterPro" id="IPR001461">
    <property type="entry name" value="Aspartic_peptidase_A1"/>
</dbReference>
<dbReference type="InterPro" id="IPR032799">
    <property type="entry name" value="TAXi_C"/>
</dbReference>
<gene>
    <name evidence="4" type="ORF">HID58_088725</name>
</gene>
<comment type="caution">
    <text evidence="4">The sequence shown here is derived from an EMBL/GenBank/DDBJ whole genome shotgun (WGS) entry which is preliminary data.</text>
</comment>
<evidence type="ECO:0000313" key="5">
    <source>
        <dbReference type="Proteomes" id="UP000824890"/>
    </source>
</evidence>
<evidence type="ECO:0000259" key="3">
    <source>
        <dbReference type="Pfam" id="PF14543"/>
    </source>
</evidence>
<evidence type="ECO:0000259" key="2">
    <source>
        <dbReference type="Pfam" id="PF14541"/>
    </source>
</evidence>
<dbReference type="Pfam" id="PF14541">
    <property type="entry name" value="TAXi_C"/>
    <property type="match status" value="3"/>
</dbReference>
<feature type="domain" description="Xylanase inhibitor C-terminal" evidence="2">
    <location>
        <begin position="446"/>
        <end position="553"/>
    </location>
</feature>
<organism evidence="4 5">
    <name type="scientific">Brassica napus</name>
    <name type="common">Rape</name>
    <dbReference type="NCBI Taxonomy" id="3708"/>
    <lineage>
        <taxon>Eukaryota</taxon>
        <taxon>Viridiplantae</taxon>
        <taxon>Streptophyta</taxon>
        <taxon>Embryophyta</taxon>
        <taxon>Tracheophyta</taxon>
        <taxon>Spermatophyta</taxon>
        <taxon>Magnoliopsida</taxon>
        <taxon>eudicotyledons</taxon>
        <taxon>Gunneridae</taxon>
        <taxon>Pentapetalae</taxon>
        <taxon>rosids</taxon>
        <taxon>malvids</taxon>
        <taxon>Brassicales</taxon>
        <taxon>Brassicaceae</taxon>
        <taxon>Brassiceae</taxon>
        <taxon>Brassica</taxon>
    </lineage>
</organism>